<name>A0A242MY89_CABSO</name>
<gene>
    <name evidence="1" type="ORF">PAMC26510_11530</name>
</gene>
<evidence type="ECO:0000313" key="1">
    <source>
        <dbReference type="EMBL" id="OTP76282.1"/>
    </source>
</evidence>
<dbReference type="Proteomes" id="UP000194546">
    <property type="component" value="Unassembled WGS sequence"/>
</dbReference>
<proteinExistence type="predicted"/>
<accession>A0A242MY89</accession>
<evidence type="ECO:0000313" key="2">
    <source>
        <dbReference type="Proteomes" id="UP000194546"/>
    </source>
</evidence>
<protein>
    <submittedName>
        <fullName evidence="1">Nucleoside-diphosphate-sugar epimerase</fullName>
    </submittedName>
</protein>
<dbReference type="EMBL" id="NBTY01000059">
    <property type="protein sequence ID" value="OTP76282.1"/>
    <property type="molecule type" value="Genomic_DNA"/>
</dbReference>
<organism evidence="1 2">
    <name type="scientific">Caballeronia sordidicola</name>
    <name type="common">Burkholderia sordidicola</name>
    <dbReference type="NCBI Taxonomy" id="196367"/>
    <lineage>
        <taxon>Bacteria</taxon>
        <taxon>Pseudomonadati</taxon>
        <taxon>Pseudomonadota</taxon>
        <taxon>Betaproteobacteria</taxon>
        <taxon>Burkholderiales</taxon>
        <taxon>Burkholderiaceae</taxon>
        <taxon>Caballeronia</taxon>
    </lineage>
</organism>
<sequence length="8" mass="959">MRGRGARR</sequence>
<reference evidence="1 2" key="1">
    <citation type="submission" date="2017-03" db="EMBL/GenBank/DDBJ databases">
        <title>Genome analysis of strain PAMC 26510.</title>
        <authorList>
            <person name="Oh H.-M."/>
            <person name="Yang J.-A."/>
        </authorList>
    </citation>
    <scope>NUCLEOTIDE SEQUENCE [LARGE SCALE GENOMIC DNA]</scope>
    <source>
        <strain evidence="1 2">PAMC 26510</strain>
    </source>
</reference>
<comment type="caution">
    <text evidence="1">The sequence shown here is derived from an EMBL/GenBank/DDBJ whole genome shotgun (WGS) entry which is preliminary data.</text>
</comment>